<dbReference type="RefSeq" id="WP_010554458.1">
    <property type="nucleotide sequence ID" value="NZ_CP011025.1"/>
</dbReference>
<dbReference type="Proteomes" id="UP000016505">
    <property type="component" value="Chromosome I"/>
</dbReference>
<evidence type="ECO:0008006" key="3">
    <source>
        <dbReference type="Google" id="ProtNLM"/>
    </source>
</evidence>
<dbReference type="KEGG" id="part:PARC_a2254"/>
<organism evidence="1 2">
    <name type="scientific">Pseudoalteromonas arctica A 37-1-2</name>
    <dbReference type="NCBI Taxonomy" id="1117313"/>
    <lineage>
        <taxon>Bacteria</taxon>
        <taxon>Pseudomonadati</taxon>
        <taxon>Pseudomonadota</taxon>
        <taxon>Gammaproteobacteria</taxon>
        <taxon>Alteromonadales</taxon>
        <taxon>Pseudoalteromonadaceae</taxon>
        <taxon>Pseudoalteromonas</taxon>
    </lineage>
</organism>
<gene>
    <name evidence="1" type="ORF">PARC_a2254</name>
</gene>
<accession>A0A290S3Z1</accession>
<evidence type="ECO:0000313" key="1">
    <source>
        <dbReference type="EMBL" id="ATC86762.1"/>
    </source>
</evidence>
<protein>
    <recommendedName>
        <fullName evidence="3">DUF2971 domain-containing protein</fullName>
    </recommendedName>
</protein>
<reference evidence="1 2" key="1">
    <citation type="journal article" date="2012" name="J. Bacteriol.">
        <title>Genome sequences of type strains of seven species of the marine bacterium Pseudoalteromonas.</title>
        <authorList>
            <person name="Xie B.B."/>
            <person name="Shu Y.L."/>
            <person name="Qin Q.L."/>
            <person name="Rong J.C."/>
            <person name="Zhang X.Y."/>
            <person name="Chen X.L."/>
            <person name="Shi M."/>
            <person name="He H.L."/>
            <person name="Zhou B.C."/>
            <person name="Zhang Y.Z."/>
        </authorList>
    </citation>
    <scope>NUCLEOTIDE SEQUENCE [LARGE SCALE GENOMIC DNA]</scope>
    <source>
        <strain evidence="1 2">A 37-1-2</strain>
    </source>
</reference>
<sequence>MTQIPHEDVIEKNIELQKSLHENTVYNSYITCWNVSPNESYHMWKLYCNHHNGIAIKSTVGRLKNALGENKNYTIIGGLVEYLDYKTGVPKVSGNILTPIFCKTLPYSFENEFRLCLWDSGYSNDVIDDKAPYSMDSKEIKKNINKYRPGYKVPLDLEHLIMEVVVSPHSEPWFHDLINSILGEQRTFTTSLSKISAKKVTTSDMKL</sequence>
<dbReference type="EMBL" id="CP011025">
    <property type="protein sequence ID" value="ATC86762.1"/>
    <property type="molecule type" value="Genomic_DNA"/>
</dbReference>
<proteinExistence type="predicted"/>
<name>A0A290S3Z1_9GAMM</name>
<dbReference type="AlphaFoldDB" id="A0A290S3Z1"/>
<evidence type="ECO:0000313" key="2">
    <source>
        <dbReference type="Proteomes" id="UP000016505"/>
    </source>
</evidence>
<dbReference type="OrthoDB" id="8548541at2"/>